<sequence>MSSSILYSTWSLPLLTNTISSATAYSHRHFNKMVCRNPKSRHSTRIPAALRKLSLGPATLRRILAGYLPQVCTGRSKQKVELSNSHTPRINNNMRIGAQMAECLFQPPANVYVYTYPCPIFGCLSAHAEDDGSWHPQNPSHNA</sequence>
<proteinExistence type="predicted"/>
<dbReference type="AlphaFoldDB" id="A0A1Y2E1Q0"/>
<organism evidence="1 2">
    <name type="scientific">Pseudomassariella vexata</name>
    <dbReference type="NCBI Taxonomy" id="1141098"/>
    <lineage>
        <taxon>Eukaryota</taxon>
        <taxon>Fungi</taxon>
        <taxon>Dikarya</taxon>
        <taxon>Ascomycota</taxon>
        <taxon>Pezizomycotina</taxon>
        <taxon>Sordariomycetes</taxon>
        <taxon>Xylariomycetidae</taxon>
        <taxon>Amphisphaeriales</taxon>
        <taxon>Pseudomassariaceae</taxon>
        <taxon>Pseudomassariella</taxon>
    </lineage>
</organism>
<comment type="caution">
    <text evidence="1">The sequence shown here is derived from an EMBL/GenBank/DDBJ whole genome shotgun (WGS) entry which is preliminary data.</text>
</comment>
<accession>A0A1Y2E1Q0</accession>
<name>A0A1Y2E1Q0_9PEZI</name>
<dbReference type="Proteomes" id="UP000193689">
    <property type="component" value="Unassembled WGS sequence"/>
</dbReference>
<keyword evidence="2" id="KW-1185">Reference proteome</keyword>
<gene>
    <name evidence="1" type="ORF">BCR38DRAFT_193840</name>
</gene>
<dbReference type="EMBL" id="MCFJ01000006">
    <property type="protein sequence ID" value="ORY65246.1"/>
    <property type="molecule type" value="Genomic_DNA"/>
</dbReference>
<evidence type="ECO:0000313" key="2">
    <source>
        <dbReference type="Proteomes" id="UP000193689"/>
    </source>
</evidence>
<dbReference type="RefSeq" id="XP_040716398.1">
    <property type="nucleotide sequence ID" value="XM_040854032.1"/>
</dbReference>
<evidence type="ECO:0000313" key="1">
    <source>
        <dbReference type="EMBL" id="ORY65246.1"/>
    </source>
</evidence>
<dbReference type="GeneID" id="63770244"/>
<dbReference type="InParanoid" id="A0A1Y2E1Q0"/>
<protein>
    <submittedName>
        <fullName evidence="1">Uncharacterized protein</fullName>
    </submittedName>
</protein>
<reference evidence="1 2" key="1">
    <citation type="submission" date="2016-07" db="EMBL/GenBank/DDBJ databases">
        <title>Pervasive Adenine N6-methylation of Active Genes in Fungi.</title>
        <authorList>
            <consortium name="DOE Joint Genome Institute"/>
            <person name="Mondo S.J."/>
            <person name="Dannebaum R.O."/>
            <person name="Kuo R.C."/>
            <person name="Labutti K."/>
            <person name="Haridas S."/>
            <person name="Kuo A."/>
            <person name="Salamov A."/>
            <person name="Ahrendt S.R."/>
            <person name="Lipzen A."/>
            <person name="Sullivan W."/>
            <person name="Andreopoulos W.B."/>
            <person name="Clum A."/>
            <person name="Lindquist E."/>
            <person name="Daum C."/>
            <person name="Ramamoorthy G.K."/>
            <person name="Gryganskyi A."/>
            <person name="Culley D."/>
            <person name="Magnuson J.K."/>
            <person name="James T.Y."/>
            <person name="O'Malley M.A."/>
            <person name="Stajich J.E."/>
            <person name="Spatafora J.W."/>
            <person name="Visel A."/>
            <person name="Grigoriev I.V."/>
        </authorList>
    </citation>
    <scope>NUCLEOTIDE SEQUENCE [LARGE SCALE GENOMIC DNA]</scope>
    <source>
        <strain evidence="1 2">CBS 129021</strain>
    </source>
</reference>